<dbReference type="InterPro" id="IPR015421">
    <property type="entry name" value="PyrdxlP-dep_Trfase_major"/>
</dbReference>
<evidence type="ECO:0000313" key="6">
    <source>
        <dbReference type="EMBL" id="QYD67146.1"/>
    </source>
</evidence>
<feature type="domain" description="Aminotransferase class I/classII large" evidence="5">
    <location>
        <begin position="30"/>
        <end position="371"/>
    </location>
</feature>
<dbReference type="Proteomes" id="UP000826462">
    <property type="component" value="Chromosome 1"/>
</dbReference>
<dbReference type="RefSeq" id="WP_219796140.1">
    <property type="nucleotide sequence ID" value="NZ_CP080095.1"/>
</dbReference>
<evidence type="ECO:0000256" key="2">
    <source>
        <dbReference type="ARBA" id="ARBA00022576"/>
    </source>
</evidence>
<dbReference type="EC" id="2.6.1.88" evidence="6"/>
<dbReference type="CDD" id="cd00609">
    <property type="entry name" value="AAT_like"/>
    <property type="match status" value="1"/>
</dbReference>
<evidence type="ECO:0000259" key="5">
    <source>
        <dbReference type="Pfam" id="PF00155"/>
    </source>
</evidence>
<dbReference type="GO" id="GO:0010326">
    <property type="term" value="F:methionine-oxo-acid transaminase activity"/>
    <property type="evidence" value="ECO:0007669"/>
    <property type="project" value="UniProtKB-EC"/>
</dbReference>
<dbReference type="EMBL" id="CP080095">
    <property type="protein sequence ID" value="QYD67146.1"/>
    <property type="molecule type" value="Genomic_DNA"/>
</dbReference>
<reference evidence="6 7" key="1">
    <citation type="submission" date="2021-07" db="EMBL/GenBank/DDBJ databases">
        <title>Paraburkholderia edwinii protects Aspergillus sp. from phenazines by acting as a toxin sponge.</title>
        <authorList>
            <person name="Dahlstrom K.M."/>
            <person name="Newman D.K."/>
        </authorList>
    </citation>
    <scope>NUCLEOTIDE SEQUENCE [LARGE SCALE GENOMIC DNA]</scope>
    <source>
        <strain evidence="6 7">Pe01</strain>
    </source>
</reference>
<dbReference type="NCBIfam" id="NF006569">
    <property type="entry name" value="PRK09082.1"/>
    <property type="match status" value="1"/>
</dbReference>
<comment type="cofactor">
    <cofactor evidence="1">
        <name>pyridoxal 5'-phosphate</name>
        <dbReference type="ChEBI" id="CHEBI:597326"/>
    </cofactor>
</comment>
<dbReference type="InterPro" id="IPR015422">
    <property type="entry name" value="PyrdxlP-dep_Trfase_small"/>
</dbReference>
<protein>
    <submittedName>
        <fullName evidence="6">Methionine aminotransferase</fullName>
        <ecNumber evidence="6">2.6.1.88</ecNumber>
    </submittedName>
</protein>
<dbReference type="InterPro" id="IPR015424">
    <property type="entry name" value="PyrdxlP-dep_Trfase"/>
</dbReference>
<evidence type="ECO:0000313" key="7">
    <source>
        <dbReference type="Proteomes" id="UP000826462"/>
    </source>
</evidence>
<accession>A0ABX8UEH3</accession>
<name>A0ABX8UEH3_9BURK</name>
<keyword evidence="2 6" id="KW-0032">Aminotransferase</keyword>
<dbReference type="NCBIfam" id="NF009079">
    <property type="entry name" value="PRK12414.1"/>
    <property type="match status" value="1"/>
</dbReference>
<dbReference type="PANTHER" id="PTHR43807">
    <property type="entry name" value="FI04487P"/>
    <property type="match status" value="1"/>
</dbReference>
<keyword evidence="7" id="KW-1185">Reference proteome</keyword>
<proteinExistence type="predicted"/>
<dbReference type="PANTHER" id="PTHR43807:SF20">
    <property type="entry name" value="FI04487P"/>
    <property type="match status" value="1"/>
</dbReference>
<dbReference type="InterPro" id="IPR004839">
    <property type="entry name" value="Aminotransferase_I/II_large"/>
</dbReference>
<sequence>MQSSLVLKSKLNGGISIFSVVGQLAAEYKAINLWQGAPSFTPDPHLVESAFQAVREGFNQYGPMPGVLPLREALARKTAKLYGAQYDPNTEITVTAGGLEAVYAAITALVHAGDEVLYFDPAFECYEPTIRLQGATPVPIRIPLGTMKIDWDQVQAAITPRTRMIIVNTPHNPLGGVLDQNDIDRLIAITRGTNIVILSDEVYEHMVYDGKTHLSMARYPELAERSVIVFSLGKTFHVTGWRVGYCVAPAEIMKEIRMVHQYLVYAAPAPFQMALAASVEDENNYLHLADFYQKKRDLLVDSLSGSALKVKPCPSGFFLLADFRAVSDKSDRDFVLDLLRRKRVGTIPLSHFYSDGADTGMIRLSFCQHDDVLREGGRLLSERDL</sequence>
<dbReference type="SUPFAM" id="SSF53383">
    <property type="entry name" value="PLP-dependent transferases"/>
    <property type="match status" value="1"/>
</dbReference>
<keyword evidence="4" id="KW-0663">Pyridoxal phosphate</keyword>
<organism evidence="6 7">
    <name type="scientific">Paraburkholderia edwinii</name>
    <dbReference type="NCBI Taxonomy" id="2861782"/>
    <lineage>
        <taxon>Bacteria</taxon>
        <taxon>Pseudomonadati</taxon>
        <taxon>Pseudomonadota</taxon>
        <taxon>Betaproteobacteria</taxon>
        <taxon>Burkholderiales</taxon>
        <taxon>Burkholderiaceae</taxon>
        <taxon>Paraburkholderia</taxon>
    </lineage>
</organism>
<evidence type="ECO:0000256" key="3">
    <source>
        <dbReference type="ARBA" id="ARBA00022679"/>
    </source>
</evidence>
<dbReference type="InterPro" id="IPR051326">
    <property type="entry name" value="Kynurenine-oxoglutarate_AT"/>
</dbReference>
<gene>
    <name evidence="6" type="ORF">KZJ38_12125</name>
</gene>
<evidence type="ECO:0000256" key="4">
    <source>
        <dbReference type="ARBA" id="ARBA00022898"/>
    </source>
</evidence>
<evidence type="ECO:0000256" key="1">
    <source>
        <dbReference type="ARBA" id="ARBA00001933"/>
    </source>
</evidence>
<dbReference type="Pfam" id="PF00155">
    <property type="entry name" value="Aminotran_1_2"/>
    <property type="match status" value="1"/>
</dbReference>
<keyword evidence="3 6" id="KW-0808">Transferase</keyword>
<dbReference type="Gene3D" id="3.90.1150.10">
    <property type="entry name" value="Aspartate Aminotransferase, domain 1"/>
    <property type="match status" value="1"/>
</dbReference>
<dbReference type="Gene3D" id="3.40.640.10">
    <property type="entry name" value="Type I PLP-dependent aspartate aminotransferase-like (Major domain)"/>
    <property type="match status" value="1"/>
</dbReference>